<gene>
    <name evidence="6" type="ORF">OLMES_2185</name>
</gene>
<dbReference type="AlphaFoldDB" id="A0A1Y0I9V0"/>
<proteinExistence type="predicted"/>
<dbReference type="PROSITE" id="PS51831">
    <property type="entry name" value="HD"/>
    <property type="match status" value="1"/>
</dbReference>
<dbReference type="OrthoDB" id="9816273at2"/>
<dbReference type="SUPFAM" id="SSF109604">
    <property type="entry name" value="HD-domain/PDEase-like"/>
    <property type="match status" value="1"/>
</dbReference>
<dbReference type="Pfam" id="PF13487">
    <property type="entry name" value="HD_5"/>
    <property type="match status" value="1"/>
</dbReference>
<dbReference type="GO" id="GO:0004112">
    <property type="term" value="F:cyclic-nucleotide phosphodiesterase activity"/>
    <property type="evidence" value="ECO:0007669"/>
    <property type="project" value="UniProtKB-ARBA"/>
</dbReference>
<dbReference type="InterPro" id="IPR001789">
    <property type="entry name" value="Sig_transdc_resp-reg_receiver"/>
</dbReference>
<feature type="modified residue" description="4-aspartylphosphate" evidence="2">
    <location>
        <position position="76"/>
    </location>
</feature>
<evidence type="ECO:0000313" key="6">
    <source>
        <dbReference type="EMBL" id="ARU56255.1"/>
    </source>
</evidence>
<keyword evidence="2" id="KW-0597">Phosphoprotein</keyword>
<dbReference type="InterPro" id="IPR052020">
    <property type="entry name" value="Cyclic_di-GMP/3'3'-cGAMP_PDE"/>
</dbReference>
<dbReference type="SUPFAM" id="SSF52172">
    <property type="entry name" value="CheY-like"/>
    <property type="match status" value="1"/>
</dbReference>
<feature type="domain" description="HD-GYP" evidence="5">
    <location>
        <begin position="324"/>
        <end position="521"/>
    </location>
</feature>
<feature type="domain" description="HD" evidence="4">
    <location>
        <begin position="346"/>
        <end position="470"/>
    </location>
</feature>
<evidence type="ECO:0000259" key="3">
    <source>
        <dbReference type="PROSITE" id="PS50110"/>
    </source>
</evidence>
<dbReference type="Pfam" id="PF00072">
    <property type="entry name" value="Response_reg"/>
    <property type="match status" value="1"/>
</dbReference>
<dbReference type="PROSITE" id="PS50110">
    <property type="entry name" value="RESPONSE_REGULATORY"/>
    <property type="match status" value="1"/>
</dbReference>
<accession>A0A1Y0I9V0</accession>
<name>A0A1Y0I9V0_9GAMM</name>
<evidence type="ECO:0000259" key="4">
    <source>
        <dbReference type="PROSITE" id="PS51831"/>
    </source>
</evidence>
<organism evidence="6 7">
    <name type="scientific">Oleiphilus messinensis</name>
    <dbReference type="NCBI Taxonomy" id="141451"/>
    <lineage>
        <taxon>Bacteria</taxon>
        <taxon>Pseudomonadati</taxon>
        <taxon>Pseudomonadota</taxon>
        <taxon>Gammaproteobacteria</taxon>
        <taxon>Oceanospirillales</taxon>
        <taxon>Oleiphilaceae</taxon>
        <taxon>Oleiphilus</taxon>
    </lineage>
</organism>
<dbReference type="Proteomes" id="UP000196027">
    <property type="component" value="Chromosome"/>
</dbReference>
<evidence type="ECO:0000256" key="1">
    <source>
        <dbReference type="ARBA" id="ARBA00022801"/>
    </source>
</evidence>
<dbReference type="EMBL" id="CP021425">
    <property type="protein sequence ID" value="ARU56255.1"/>
    <property type="molecule type" value="Genomic_DNA"/>
</dbReference>
<protein>
    <submittedName>
        <fullName evidence="6">Response regulator receiver-modulated signal transduction phosphohydrolase</fullName>
    </submittedName>
</protein>
<dbReference type="InterPro" id="IPR003607">
    <property type="entry name" value="HD/PDEase_dom"/>
</dbReference>
<dbReference type="GO" id="GO:0000160">
    <property type="term" value="P:phosphorelay signal transduction system"/>
    <property type="evidence" value="ECO:0007669"/>
    <property type="project" value="InterPro"/>
</dbReference>
<dbReference type="RefSeq" id="WP_087461268.1">
    <property type="nucleotide sequence ID" value="NZ_CP021425.1"/>
</dbReference>
<dbReference type="PANTHER" id="PTHR45228">
    <property type="entry name" value="CYCLIC DI-GMP PHOSPHODIESTERASE TM_0186-RELATED"/>
    <property type="match status" value="1"/>
</dbReference>
<dbReference type="PANTHER" id="PTHR45228:SF9">
    <property type="entry name" value="3'3'-CGAMP-SPECIFIC PHOSPHODIESTERASE 2"/>
    <property type="match status" value="1"/>
</dbReference>
<keyword evidence="1 6" id="KW-0378">Hydrolase</keyword>
<keyword evidence="7" id="KW-1185">Reference proteome</keyword>
<evidence type="ECO:0000313" key="7">
    <source>
        <dbReference type="Proteomes" id="UP000196027"/>
    </source>
</evidence>
<feature type="domain" description="Response regulatory" evidence="3">
    <location>
        <begin position="21"/>
        <end position="145"/>
    </location>
</feature>
<reference evidence="6 7" key="1">
    <citation type="submission" date="2017-05" db="EMBL/GenBank/DDBJ databases">
        <title>Genomic insights into alkan degradation activity of Oleiphilus messinensis.</title>
        <authorList>
            <person name="Kozyavkin S.A."/>
            <person name="Slesarev A.I."/>
            <person name="Golyshin P.N."/>
            <person name="Korzhenkov A."/>
            <person name="Golyshina O.N."/>
            <person name="Toshchakov S.V."/>
        </authorList>
    </citation>
    <scope>NUCLEOTIDE SEQUENCE [LARGE SCALE GENOMIC DNA]</scope>
    <source>
        <strain evidence="6 7">ME102</strain>
    </source>
</reference>
<dbReference type="Gene3D" id="3.40.50.2300">
    <property type="match status" value="1"/>
</dbReference>
<dbReference type="Gene3D" id="1.10.3210.10">
    <property type="entry name" value="Hypothetical protein af1432"/>
    <property type="match status" value="1"/>
</dbReference>
<evidence type="ECO:0000259" key="5">
    <source>
        <dbReference type="PROSITE" id="PS51832"/>
    </source>
</evidence>
<dbReference type="InterPro" id="IPR011006">
    <property type="entry name" value="CheY-like_superfamily"/>
</dbReference>
<dbReference type="SMART" id="SM00471">
    <property type="entry name" value="HDc"/>
    <property type="match status" value="1"/>
</dbReference>
<dbReference type="InterPro" id="IPR037522">
    <property type="entry name" value="HD_GYP_dom"/>
</dbReference>
<dbReference type="PROSITE" id="PS51832">
    <property type="entry name" value="HD_GYP"/>
    <property type="match status" value="1"/>
</dbReference>
<dbReference type="FunFam" id="1.10.3210.10:FF:000018">
    <property type="entry name" value="Two-component system response regulator"/>
    <property type="match status" value="1"/>
</dbReference>
<dbReference type="KEGG" id="ome:OLMES_2185"/>
<dbReference type="GO" id="GO:0009214">
    <property type="term" value="P:cyclic nucleotide catabolic process"/>
    <property type="evidence" value="ECO:0007669"/>
    <property type="project" value="UniProtKB-ARBA"/>
</dbReference>
<dbReference type="CDD" id="cd00077">
    <property type="entry name" value="HDc"/>
    <property type="match status" value="1"/>
</dbReference>
<dbReference type="InterPro" id="IPR021800">
    <property type="entry name" value="DUF3369"/>
</dbReference>
<evidence type="ECO:0000256" key="2">
    <source>
        <dbReference type="PROSITE-ProRule" id="PRU00169"/>
    </source>
</evidence>
<sequence>MFKKSHKNPVQGADSHKKYWKILIVDDEPEVHSITKVALSEFSYDDKDVEMISAYSGAEAKAVCQNEPDIALIYLDVVMETDTAGLEVVQYIRNELKNNFVRIILRTGQPGQAPEREVIVNYDINDYKEKTLLDSGKLFTSTYSALRAYNDIMNVERSRVMLDRYRSGLEKVIESTANLFELRSLQNFANGLLVQLGSLLHIDRDTILLRSHGYTVVHNDGEQFELLAATGDLGKRIASEPEVHHTSDLLPPKVNQDLLTCLQTRKSIVREDVYVGYFPTKSGKINLLYLDGVGVRDDLDLKLIEIFSTNVTIAFDNLYLDKEIYDTQVEIIDTLGDVVETRSKETANHVRRVAHLSRLLAKAYGLDVKSCDQLYMAAPMHDIGKVAIPDRVLLKPGKLDEEEWEIMKTHAKIGEDIFVKSNREVLQAAALVAGQHHEKFDGSGYPRGLAGEDIHIFGRIVAVVDVFDALVHKRCYKEAWPMEDVLALLESEKGKHFDPRLVELLVEHLPAVEEILQTYPDREH</sequence>
<dbReference type="SMART" id="SM00448">
    <property type="entry name" value="REC"/>
    <property type="match status" value="1"/>
</dbReference>
<dbReference type="Pfam" id="PF11849">
    <property type="entry name" value="DUF3369"/>
    <property type="match status" value="1"/>
</dbReference>
<dbReference type="InterPro" id="IPR006674">
    <property type="entry name" value="HD_domain"/>
</dbReference>